<evidence type="ECO:0000313" key="1">
    <source>
        <dbReference type="EMBL" id="OGN23394.1"/>
    </source>
</evidence>
<sequence length="302" mass="32150">MIISEYLKNDPGRGGEMNSPPLLRVAIGNLAAIPDVSLAWVAALAAGGGAAVWAVEPVTLATESDSVAEGAVLLLARGERGGHALQSRLGLVEGLARQEIPHGPSVGELSRLLPRIAEFEETIADVPRLDGHRSSDNDRLSTVHDVAVAVADEVSDDVALALDLVLDQRGPNDRLTDRLLTEPANDLIGRRRRILGVELGDILDGQRPVEEVRAILQIVPPEGAALTRAVETCGLDSEIVSVPEALCLWSQNHAFLGVRLGRGAGRGQVLLFHVAEWFRRGNLVLGHLLNLLSLGHVASFCP</sequence>
<protein>
    <submittedName>
        <fullName evidence="1">Uncharacterized protein</fullName>
    </submittedName>
</protein>
<dbReference type="EMBL" id="MGKI01000003">
    <property type="protein sequence ID" value="OGN23394.1"/>
    <property type="molecule type" value="Genomic_DNA"/>
</dbReference>
<evidence type="ECO:0000313" key="2">
    <source>
        <dbReference type="Proteomes" id="UP000178227"/>
    </source>
</evidence>
<comment type="caution">
    <text evidence="1">The sequence shown here is derived from an EMBL/GenBank/DDBJ whole genome shotgun (WGS) entry which is preliminary data.</text>
</comment>
<organism evidence="1 2">
    <name type="scientific">Candidatus Yanofskybacteria bacterium RIFCSPLOWO2_01_FULL_42_49</name>
    <dbReference type="NCBI Taxonomy" id="1802694"/>
    <lineage>
        <taxon>Bacteria</taxon>
        <taxon>Candidatus Yanofskyibacteriota</taxon>
    </lineage>
</organism>
<gene>
    <name evidence="1" type="ORF">A2918_01645</name>
</gene>
<reference evidence="1 2" key="1">
    <citation type="journal article" date="2016" name="Nat. Commun.">
        <title>Thousands of microbial genomes shed light on interconnected biogeochemical processes in an aquifer system.</title>
        <authorList>
            <person name="Anantharaman K."/>
            <person name="Brown C.T."/>
            <person name="Hug L.A."/>
            <person name="Sharon I."/>
            <person name="Castelle C.J."/>
            <person name="Probst A.J."/>
            <person name="Thomas B.C."/>
            <person name="Singh A."/>
            <person name="Wilkins M.J."/>
            <person name="Karaoz U."/>
            <person name="Brodie E.L."/>
            <person name="Williams K.H."/>
            <person name="Hubbard S.S."/>
            <person name="Banfield J.F."/>
        </authorList>
    </citation>
    <scope>NUCLEOTIDE SEQUENCE [LARGE SCALE GENOMIC DNA]</scope>
</reference>
<dbReference type="Proteomes" id="UP000178227">
    <property type="component" value="Unassembled WGS sequence"/>
</dbReference>
<accession>A0A1F8GDD6</accession>
<name>A0A1F8GDD6_9BACT</name>
<proteinExistence type="predicted"/>
<dbReference type="AlphaFoldDB" id="A0A1F8GDD6"/>